<dbReference type="InterPro" id="IPR053201">
    <property type="entry name" value="Flavunoidine_N-MTase"/>
</dbReference>
<dbReference type="InterPro" id="IPR003616">
    <property type="entry name" value="Post-SET_dom"/>
</dbReference>
<name>A0A9P4TWQ5_9PEZI</name>
<dbReference type="InterPro" id="IPR001214">
    <property type="entry name" value="SET_dom"/>
</dbReference>
<feature type="domain" description="Post-SET" evidence="5">
    <location>
        <begin position="128"/>
        <end position="144"/>
    </location>
</feature>
<evidence type="ECO:0000313" key="6">
    <source>
        <dbReference type="EMBL" id="KAF2427416.1"/>
    </source>
</evidence>
<protein>
    <submittedName>
        <fullName evidence="6">Galactose-proton symport</fullName>
    </submittedName>
</protein>
<gene>
    <name evidence="6" type="ORF">EJ08DRAFT_356743</name>
</gene>
<dbReference type="AlphaFoldDB" id="A0A9P4TWQ5"/>
<keyword evidence="7" id="KW-1185">Reference proteome</keyword>
<dbReference type="EMBL" id="MU007060">
    <property type="protein sequence ID" value="KAF2427416.1"/>
    <property type="molecule type" value="Genomic_DNA"/>
</dbReference>
<evidence type="ECO:0000259" key="5">
    <source>
        <dbReference type="PROSITE" id="PS50868"/>
    </source>
</evidence>
<accession>A0A9P4TWQ5</accession>
<evidence type="ECO:0000256" key="3">
    <source>
        <dbReference type="ARBA" id="ARBA00022691"/>
    </source>
</evidence>
<dbReference type="GO" id="GO:0032259">
    <property type="term" value="P:methylation"/>
    <property type="evidence" value="ECO:0007669"/>
    <property type="project" value="UniProtKB-KW"/>
</dbReference>
<evidence type="ECO:0000256" key="1">
    <source>
        <dbReference type="ARBA" id="ARBA00022603"/>
    </source>
</evidence>
<evidence type="ECO:0000256" key="2">
    <source>
        <dbReference type="ARBA" id="ARBA00022679"/>
    </source>
</evidence>
<dbReference type="Gene3D" id="2.170.270.10">
    <property type="entry name" value="SET domain"/>
    <property type="match status" value="1"/>
</dbReference>
<keyword evidence="2" id="KW-0808">Transferase</keyword>
<dbReference type="SUPFAM" id="SSF82199">
    <property type="entry name" value="SET domain"/>
    <property type="match status" value="1"/>
</dbReference>
<dbReference type="Pfam" id="PF00856">
    <property type="entry name" value="SET"/>
    <property type="match status" value="1"/>
</dbReference>
<sequence>MAPSRERSIFNGSTSDSPTPDLASRLHVERKEGDYASYATTKVDLPSGALFARITTATPTKKSWSSVQVGEDSHIELNSELVFINHSCDPNLVFDMAKFEVRVHEGKELKKGDNITFFYPSSEWNMAQPFECSCGSEKCLGTIKGAGQIEEEVIRRFWLNEHIVKMLDARKTKNGTNGHANGHAN</sequence>
<dbReference type="GO" id="GO:0008168">
    <property type="term" value="F:methyltransferase activity"/>
    <property type="evidence" value="ECO:0007669"/>
    <property type="project" value="UniProtKB-KW"/>
</dbReference>
<dbReference type="InterPro" id="IPR046341">
    <property type="entry name" value="SET_dom_sf"/>
</dbReference>
<dbReference type="PANTHER" id="PTHR12350">
    <property type="entry name" value="HISTONE-LYSINE N-METHYLTRANSFERASE-RELATED"/>
    <property type="match status" value="1"/>
</dbReference>
<organism evidence="6 7">
    <name type="scientific">Tothia fuscella</name>
    <dbReference type="NCBI Taxonomy" id="1048955"/>
    <lineage>
        <taxon>Eukaryota</taxon>
        <taxon>Fungi</taxon>
        <taxon>Dikarya</taxon>
        <taxon>Ascomycota</taxon>
        <taxon>Pezizomycotina</taxon>
        <taxon>Dothideomycetes</taxon>
        <taxon>Pleosporomycetidae</taxon>
        <taxon>Venturiales</taxon>
        <taxon>Cylindrosympodiaceae</taxon>
        <taxon>Tothia</taxon>
    </lineage>
</organism>
<proteinExistence type="predicted"/>
<evidence type="ECO:0000313" key="7">
    <source>
        <dbReference type="Proteomes" id="UP000800235"/>
    </source>
</evidence>
<evidence type="ECO:0000256" key="4">
    <source>
        <dbReference type="SAM" id="MobiDB-lite"/>
    </source>
</evidence>
<dbReference type="Proteomes" id="UP000800235">
    <property type="component" value="Unassembled WGS sequence"/>
</dbReference>
<keyword evidence="1" id="KW-0489">Methyltransferase</keyword>
<comment type="caution">
    <text evidence="6">The sequence shown here is derived from an EMBL/GenBank/DDBJ whole genome shotgun (WGS) entry which is preliminary data.</text>
</comment>
<dbReference type="OrthoDB" id="5984008at2759"/>
<dbReference type="PROSITE" id="PS50868">
    <property type="entry name" value="POST_SET"/>
    <property type="match status" value="1"/>
</dbReference>
<feature type="region of interest" description="Disordered" evidence="4">
    <location>
        <begin position="1"/>
        <end position="22"/>
    </location>
</feature>
<dbReference type="PANTHER" id="PTHR12350:SF19">
    <property type="entry name" value="SET DOMAIN-CONTAINING PROTEIN"/>
    <property type="match status" value="1"/>
</dbReference>
<keyword evidence="3" id="KW-0949">S-adenosyl-L-methionine</keyword>
<reference evidence="6" key="1">
    <citation type="journal article" date="2020" name="Stud. Mycol.">
        <title>101 Dothideomycetes genomes: a test case for predicting lifestyles and emergence of pathogens.</title>
        <authorList>
            <person name="Haridas S."/>
            <person name="Albert R."/>
            <person name="Binder M."/>
            <person name="Bloem J."/>
            <person name="Labutti K."/>
            <person name="Salamov A."/>
            <person name="Andreopoulos B."/>
            <person name="Baker S."/>
            <person name="Barry K."/>
            <person name="Bills G."/>
            <person name="Bluhm B."/>
            <person name="Cannon C."/>
            <person name="Castanera R."/>
            <person name="Culley D."/>
            <person name="Daum C."/>
            <person name="Ezra D."/>
            <person name="Gonzalez J."/>
            <person name="Henrissat B."/>
            <person name="Kuo A."/>
            <person name="Liang C."/>
            <person name="Lipzen A."/>
            <person name="Lutzoni F."/>
            <person name="Magnuson J."/>
            <person name="Mondo S."/>
            <person name="Nolan M."/>
            <person name="Ohm R."/>
            <person name="Pangilinan J."/>
            <person name="Park H.-J."/>
            <person name="Ramirez L."/>
            <person name="Alfaro M."/>
            <person name="Sun H."/>
            <person name="Tritt A."/>
            <person name="Yoshinaga Y."/>
            <person name="Zwiers L.-H."/>
            <person name="Turgeon B."/>
            <person name="Goodwin S."/>
            <person name="Spatafora J."/>
            <person name="Crous P."/>
            <person name="Grigoriev I."/>
        </authorList>
    </citation>
    <scope>NUCLEOTIDE SEQUENCE</scope>
    <source>
        <strain evidence="6">CBS 130266</strain>
    </source>
</reference>